<feature type="signal peptide" evidence="1">
    <location>
        <begin position="1"/>
        <end position="17"/>
    </location>
</feature>
<dbReference type="EMBL" id="QWDC01000007">
    <property type="protein sequence ID" value="RFZ89974.1"/>
    <property type="molecule type" value="Genomic_DNA"/>
</dbReference>
<keyword evidence="3" id="KW-1185">Reference proteome</keyword>
<dbReference type="RefSeq" id="WP_117394229.1">
    <property type="nucleotide sequence ID" value="NZ_QWDC01000007.1"/>
</dbReference>
<evidence type="ECO:0000313" key="2">
    <source>
        <dbReference type="EMBL" id="RFZ89974.1"/>
    </source>
</evidence>
<dbReference type="Proteomes" id="UP000264217">
    <property type="component" value="Unassembled WGS sequence"/>
</dbReference>
<sequence length="318" mass="35563">MTTKIKFILFAAIAALAFSCGNGSKPASNQQTDAIADTKALNFDNVLKCHAYSYNDGYFMTADYGCIYNPNGGNTLGNAVVYLVPQKDLNVTDDQIAAENKKVNALNADQYKKDYNIYIFLIDKKYLNYSKDGDPVYYQKDKFTEVVYTYDNASGNWNAADSVSVNGDPKQEQTWRDNFLSNVTSKPKQQATTATTATTGGTTVADKWFGTYEFNIDEDHPDWRDMQKISLTISKDSVVYHAEGYQIDQTYLLSATDNGSSLKLQYKSPIDNTESAVLDKTKDFGTFSNDGKTYKWVCPYIDISFGSGKSMPYKLNKK</sequence>
<dbReference type="AlphaFoldDB" id="A0A372NM07"/>
<protein>
    <recommendedName>
        <fullName evidence="4">Lipoprotein</fullName>
    </recommendedName>
</protein>
<proteinExistence type="predicted"/>
<organism evidence="2 3">
    <name type="scientific">Mucilaginibacter conchicola</name>
    <dbReference type="NCBI Taxonomy" id="2303333"/>
    <lineage>
        <taxon>Bacteria</taxon>
        <taxon>Pseudomonadati</taxon>
        <taxon>Bacteroidota</taxon>
        <taxon>Sphingobacteriia</taxon>
        <taxon>Sphingobacteriales</taxon>
        <taxon>Sphingobacteriaceae</taxon>
        <taxon>Mucilaginibacter</taxon>
    </lineage>
</organism>
<keyword evidence="1" id="KW-0732">Signal</keyword>
<gene>
    <name evidence="2" type="ORF">D0C36_23745</name>
</gene>
<dbReference type="PROSITE" id="PS51257">
    <property type="entry name" value="PROKAR_LIPOPROTEIN"/>
    <property type="match status" value="1"/>
</dbReference>
<feature type="chain" id="PRO_5016656328" description="Lipoprotein" evidence="1">
    <location>
        <begin position="18"/>
        <end position="318"/>
    </location>
</feature>
<evidence type="ECO:0000313" key="3">
    <source>
        <dbReference type="Proteomes" id="UP000264217"/>
    </source>
</evidence>
<accession>A0A372NM07</accession>
<reference evidence="2 3" key="1">
    <citation type="submission" date="2018-08" db="EMBL/GenBank/DDBJ databases">
        <title>Mucilaginibacter sp. MYSH2.</title>
        <authorList>
            <person name="Seo T."/>
        </authorList>
    </citation>
    <scope>NUCLEOTIDE SEQUENCE [LARGE SCALE GENOMIC DNA]</scope>
    <source>
        <strain evidence="2 3">MYSH2</strain>
    </source>
</reference>
<evidence type="ECO:0000256" key="1">
    <source>
        <dbReference type="SAM" id="SignalP"/>
    </source>
</evidence>
<dbReference type="OrthoDB" id="1244848at2"/>
<evidence type="ECO:0008006" key="4">
    <source>
        <dbReference type="Google" id="ProtNLM"/>
    </source>
</evidence>
<name>A0A372NM07_9SPHI</name>
<comment type="caution">
    <text evidence="2">The sequence shown here is derived from an EMBL/GenBank/DDBJ whole genome shotgun (WGS) entry which is preliminary data.</text>
</comment>